<dbReference type="Gene3D" id="2.120.10.30">
    <property type="entry name" value="TolB, C-terminal domain"/>
    <property type="match status" value="1"/>
</dbReference>
<dbReference type="InterPro" id="IPR047153">
    <property type="entry name" value="TRIM45/56/19-like"/>
</dbReference>
<evidence type="ECO:0000256" key="1">
    <source>
        <dbReference type="SAM" id="MobiDB-lite"/>
    </source>
</evidence>
<accession>K1QWU0</accession>
<dbReference type="InParanoid" id="K1QWU0"/>
<dbReference type="CDD" id="cd19814">
    <property type="entry name" value="Bbox1_RNF207-like"/>
    <property type="match status" value="1"/>
</dbReference>
<dbReference type="SMART" id="SM00336">
    <property type="entry name" value="BBOX"/>
    <property type="match status" value="2"/>
</dbReference>
<name>K1QWU0_MAGGI</name>
<dbReference type="AlphaFoldDB" id="K1QWU0"/>
<dbReference type="PANTHER" id="PTHR25462:SF296">
    <property type="entry name" value="MEIOTIC P26, ISOFORM F"/>
    <property type="match status" value="1"/>
</dbReference>
<reference evidence="3" key="1">
    <citation type="journal article" date="2012" name="Nature">
        <title>The oyster genome reveals stress adaptation and complexity of shell formation.</title>
        <authorList>
            <person name="Zhang G."/>
            <person name="Fang X."/>
            <person name="Guo X."/>
            <person name="Li L."/>
            <person name="Luo R."/>
            <person name="Xu F."/>
            <person name="Yang P."/>
            <person name="Zhang L."/>
            <person name="Wang X."/>
            <person name="Qi H."/>
            <person name="Xiong Z."/>
            <person name="Que H."/>
            <person name="Xie Y."/>
            <person name="Holland P.W."/>
            <person name="Paps J."/>
            <person name="Zhu Y."/>
            <person name="Wu F."/>
            <person name="Chen Y."/>
            <person name="Wang J."/>
            <person name="Peng C."/>
            <person name="Meng J."/>
            <person name="Yang L."/>
            <person name="Liu J."/>
            <person name="Wen B."/>
            <person name="Zhang N."/>
            <person name="Huang Z."/>
            <person name="Zhu Q."/>
            <person name="Feng Y."/>
            <person name="Mount A."/>
            <person name="Hedgecock D."/>
            <person name="Xu Z."/>
            <person name="Liu Y."/>
            <person name="Domazet-Loso T."/>
            <person name="Du Y."/>
            <person name="Sun X."/>
            <person name="Zhang S."/>
            <person name="Liu B."/>
            <person name="Cheng P."/>
            <person name="Jiang X."/>
            <person name="Li J."/>
            <person name="Fan D."/>
            <person name="Wang W."/>
            <person name="Fu W."/>
            <person name="Wang T."/>
            <person name="Wang B."/>
            <person name="Zhang J."/>
            <person name="Peng Z."/>
            <person name="Li Y."/>
            <person name="Li N."/>
            <person name="Wang J."/>
            <person name="Chen M."/>
            <person name="He Y."/>
            <person name="Tan F."/>
            <person name="Song X."/>
            <person name="Zheng Q."/>
            <person name="Huang R."/>
            <person name="Yang H."/>
            <person name="Du X."/>
            <person name="Chen L."/>
            <person name="Yang M."/>
            <person name="Gaffney P.M."/>
            <person name="Wang S."/>
            <person name="Luo L."/>
            <person name="She Z."/>
            <person name="Ming Y."/>
            <person name="Huang W."/>
            <person name="Zhang S."/>
            <person name="Huang B."/>
            <person name="Zhang Y."/>
            <person name="Qu T."/>
            <person name="Ni P."/>
            <person name="Miao G."/>
            <person name="Wang J."/>
            <person name="Wang Q."/>
            <person name="Steinberg C.E."/>
            <person name="Wang H."/>
            <person name="Li N."/>
            <person name="Qian L."/>
            <person name="Zhang G."/>
            <person name="Li Y."/>
            <person name="Yang H."/>
            <person name="Liu X."/>
            <person name="Wang J."/>
            <person name="Yin Y."/>
            <person name="Wang J."/>
        </authorList>
    </citation>
    <scope>NUCLEOTIDE SEQUENCE [LARGE SCALE GENOMIC DNA]</scope>
    <source>
        <strain evidence="3">05x7-T-G4-1.051#20</strain>
    </source>
</reference>
<proteinExistence type="predicted"/>
<dbReference type="Gene3D" id="3.30.160.60">
    <property type="entry name" value="Classic Zinc Finger"/>
    <property type="match status" value="1"/>
</dbReference>
<dbReference type="CDD" id="cd19756">
    <property type="entry name" value="Bbox2"/>
    <property type="match status" value="1"/>
</dbReference>
<feature type="domain" description="B box-type" evidence="2">
    <location>
        <begin position="67"/>
        <end position="109"/>
    </location>
</feature>
<dbReference type="InterPro" id="IPR015943">
    <property type="entry name" value="WD40/YVTN_repeat-like_dom_sf"/>
</dbReference>
<feature type="domain" description="B box-type" evidence="2">
    <location>
        <begin position="13"/>
        <end position="60"/>
    </location>
</feature>
<dbReference type="HOGENOM" id="CLU_007742_6_1_1"/>
<evidence type="ECO:0000259" key="2">
    <source>
        <dbReference type="PROSITE" id="PS50119"/>
    </source>
</evidence>
<gene>
    <name evidence="3" type="ORF">CGI_10011488</name>
</gene>
<feature type="compositionally biased region" description="Basic and acidic residues" evidence="1">
    <location>
        <begin position="297"/>
        <end position="306"/>
    </location>
</feature>
<dbReference type="InterPro" id="IPR000315">
    <property type="entry name" value="Znf_B-box"/>
</dbReference>
<dbReference type="GO" id="GO:0008270">
    <property type="term" value="F:zinc ion binding"/>
    <property type="evidence" value="ECO:0007669"/>
    <property type="project" value="InterPro"/>
</dbReference>
<dbReference type="InterPro" id="IPR011042">
    <property type="entry name" value="6-blade_b-propeller_TolB-like"/>
</dbReference>
<organism evidence="3">
    <name type="scientific">Magallana gigas</name>
    <name type="common">Pacific oyster</name>
    <name type="synonym">Crassostrea gigas</name>
    <dbReference type="NCBI Taxonomy" id="29159"/>
    <lineage>
        <taxon>Eukaryota</taxon>
        <taxon>Metazoa</taxon>
        <taxon>Spiralia</taxon>
        <taxon>Lophotrochozoa</taxon>
        <taxon>Mollusca</taxon>
        <taxon>Bivalvia</taxon>
        <taxon>Autobranchia</taxon>
        <taxon>Pteriomorphia</taxon>
        <taxon>Ostreida</taxon>
        <taxon>Ostreoidea</taxon>
        <taxon>Ostreidae</taxon>
        <taxon>Magallana</taxon>
    </lineage>
</organism>
<dbReference type="EMBL" id="JH817374">
    <property type="protein sequence ID" value="EKC33445.1"/>
    <property type="molecule type" value="Genomic_DNA"/>
</dbReference>
<dbReference type="Gene3D" id="2.130.10.10">
    <property type="entry name" value="YVTN repeat-like/Quinoprotein amine dehydrogenase"/>
    <property type="match status" value="1"/>
</dbReference>
<dbReference type="PROSITE" id="PS50119">
    <property type="entry name" value="ZF_BBOX"/>
    <property type="match status" value="2"/>
</dbReference>
<protein>
    <submittedName>
        <fullName evidence="3">Tripartite motif-containing protein 3</fullName>
    </submittedName>
</protein>
<feature type="region of interest" description="Disordered" evidence="1">
    <location>
        <begin position="283"/>
        <end position="310"/>
    </location>
</feature>
<dbReference type="SUPFAM" id="SSF58113">
    <property type="entry name" value="Apolipoprotein A-I"/>
    <property type="match status" value="1"/>
</dbReference>
<dbReference type="Pfam" id="PF00643">
    <property type="entry name" value="zf-B_box"/>
    <property type="match status" value="1"/>
</dbReference>
<evidence type="ECO:0000313" key="3">
    <source>
        <dbReference type="EMBL" id="EKC33445.1"/>
    </source>
</evidence>
<sequence length="577" mass="65288">MALSESQIPPDAQHYLVCGTEDCEKNCQFYCNDCHQPMCEPCRDEHQKNKKTKNHEVVLYKLRKRQLPVEKCKIHPTKEIDLLCGECQIPICSKCTGSKEHRGHWFTNLEIVFDEKVSIYNKEIANIRSYFEPTSQDLKQEIAGDVTEIKKIMEGIRTSMKAEAESVKKLVETITSDKIEQVDKLEQSLLQTLNGQNQQIDDYINSLNDLIKTFHGYLSPSNIEQLTFALKSENLVIRPIPETPKPVPPVFTAGQHSKEDVAKLLGRITVPNTKPENRQIKLMETASTQLKPTGKQRKQDREKSDVKQTLSLSSSVTKVKEYTVPGVDRVYHVSLGKSGRLWVSDNEGNLVQTDLQGNQLQKIQTSGEFEGYHTVTQDGDLIYTDQDNKVINRITPDNINTEFIKTGDWEPISIHSSHINGDTLVGMRKDGEGKVTRFNKTGTEIQNIQRDNKGQALYSSLPHYITENINGDVCVSDFGKHAVVVVDKSGQHRFSYTGQGSGFEPYGICTDVLGHILVCDYISETVHLLNQDGQFLSLLLTEQQGVYTPRSVCVDDMNNLWVGEWNTNTVTVYKYLQ</sequence>
<dbReference type="SUPFAM" id="SSF63829">
    <property type="entry name" value="Calcium-dependent phosphotriesterase"/>
    <property type="match status" value="1"/>
</dbReference>
<dbReference type="PANTHER" id="PTHR25462">
    <property type="entry name" value="BONUS, ISOFORM C-RELATED"/>
    <property type="match status" value="1"/>
</dbReference>
<dbReference type="CDD" id="cd05819">
    <property type="entry name" value="NHL"/>
    <property type="match status" value="1"/>
</dbReference>
<dbReference type="SUPFAM" id="SSF57845">
    <property type="entry name" value="B-box zinc-binding domain"/>
    <property type="match status" value="1"/>
</dbReference>